<dbReference type="RefSeq" id="WP_073229690.1">
    <property type="nucleotide sequence ID" value="NZ_FQUQ01000002.1"/>
</dbReference>
<keyword evidence="3" id="KW-1185">Reference proteome</keyword>
<comment type="similarity">
    <text evidence="1">Belongs to the ROK (NagC/XylR) family.</text>
</comment>
<dbReference type="Pfam" id="PF00480">
    <property type="entry name" value="ROK"/>
    <property type="match status" value="1"/>
</dbReference>
<gene>
    <name evidence="2" type="ORF">SAMN04488522_10240</name>
</gene>
<evidence type="ECO:0000256" key="1">
    <source>
        <dbReference type="ARBA" id="ARBA00006479"/>
    </source>
</evidence>
<dbReference type="InterPro" id="IPR036388">
    <property type="entry name" value="WH-like_DNA-bd_sf"/>
</dbReference>
<evidence type="ECO:0000313" key="2">
    <source>
        <dbReference type="EMBL" id="SHF08497.1"/>
    </source>
</evidence>
<dbReference type="AlphaFoldDB" id="A0A1M4YSA5"/>
<keyword evidence="2" id="KW-0808">Transferase</keyword>
<proteinExistence type="inferred from homology"/>
<dbReference type="InterPro" id="IPR000600">
    <property type="entry name" value="ROK"/>
</dbReference>
<dbReference type="InterPro" id="IPR036390">
    <property type="entry name" value="WH_DNA-bd_sf"/>
</dbReference>
<dbReference type="STRING" id="288992.SAMN04488522_10240"/>
<dbReference type="Proteomes" id="UP000184287">
    <property type="component" value="Unassembled WGS sequence"/>
</dbReference>
<dbReference type="PANTHER" id="PTHR18964:SF149">
    <property type="entry name" value="BIFUNCTIONAL UDP-N-ACETYLGLUCOSAMINE 2-EPIMERASE_N-ACETYLMANNOSAMINE KINASE"/>
    <property type="match status" value="1"/>
</dbReference>
<dbReference type="PANTHER" id="PTHR18964">
    <property type="entry name" value="ROK (REPRESSOR, ORF, KINASE) FAMILY"/>
    <property type="match status" value="1"/>
</dbReference>
<name>A0A1M4YSA5_9SPHI</name>
<dbReference type="SUPFAM" id="SSF53067">
    <property type="entry name" value="Actin-like ATPase domain"/>
    <property type="match status" value="1"/>
</dbReference>
<organism evidence="2 3">
    <name type="scientific">Pedobacter caeni</name>
    <dbReference type="NCBI Taxonomy" id="288992"/>
    <lineage>
        <taxon>Bacteria</taxon>
        <taxon>Pseudomonadati</taxon>
        <taxon>Bacteroidota</taxon>
        <taxon>Sphingobacteriia</taxon>
        <taxon>Sphingobacteriales</taxon>
        <taxon>Sphingobacteriaceae</taxon>
        <taxon>Pedobacter</taxon>
    </lineage>
</organism>
<dbReference type="EMBL" id="FQUQ01000002">
    <property type="protein sequence ID" value="SHF08497.1"/>
    <property type="molecule type" value="Genomic_DNA"/>
</dbReference>
<dbReference type="GO" id="GO:0016301">
    <property type="term" value="F:kinase activity"/>
    <property type="evidence" value="ECO:0007669"/>
    <property type="project" value="UniProtKB-KW"/>
</dbReference>
<reference evidence="3" key="1">
    <citation type="submission" date="2016-11" db="EMBL/GenBank/DDBJ databases">
        <authorList>
            <person name="Varghese N."/>
            <person name="Submissions S."/>
        </authorList>
    </citation>
    <scope>NUCLEOTIDE SEQUENCE [LARGE SCALE GENOMIC DNA]</scope>
    <source>
        <strain evidence="3">DSM 16990</strain>
    </source>
</reference>
<dbReference type="Gene3D" id="3.30.420.40">
    <property type="match status" value="2"/>
</dbReference>
<sequence length="402" mass="43353">MTKPQTLTASIKKYQHLRTDVIKHLYYSKMLTLTELSHLTHKSLPLITSVVNDLVADGYVLEHGLAPSTGGRRALTFLLNKEKQRYTVAVAMDQLVTQVQIYDLLNQVQTEPELLKLTLKDSPEVTAALITFLKDYILRSGIPVAQILGVGIGMPGFVNAEHGVNHTFFKVNGDGNLKKYLSKELGLPVFIDNDSSIIALAELKFGAGKDLKDVMVVNIGWGIGLGMVINGSLFRGHSGYAGEFSHIPLSQSNKLCSCGKRGCLEVDTSLLVLVERAKSQIADGVSSSLEHLFQDSSKLPGDHFLEAAKAGDPLAVSILADAAFLIGKGLATLIHIINPKLIVLSGRGATAGKILMAPIQQAIHEFCIPRLAEHTDIKVSELVTDAGLLGAATLVVENCNFN</sequence>
<dbReference type="Gene3D" id="1.10.10.10">
    <property type="entry name" value="Winged helix-like DNA-binding domain superfamily/Winged helix DNA-binding domain"/>
    <property type="match status" value="1"/>
</dbReference>
<protein>
    <submittedName>
        <fullName evidence="2">ROK family protein (Putative glucokinase)</fullName>
    </submittedName>
</protein>
<keyword evidence="2" id="KW-0418">Kinase</keyword>
<dbReference type="InterPro" id="IPR043129">
    <property type="entry name" value="ATPase_NBD"/>
</dbReference>
<dbReference type="SUPFAM" id="SSF46785">
    <property type="entry name" value="Winged helix' DNA-binding domain"/>
    <property type="match status" value="1"/>
</dbReference>
<evidence type="ECO:0000313" key="3">
    <source>
        <dbReference type="Proteomes" id="UP000184287"/>
    </source>
</evidence>
<accession>A0A1M4YSA5</accession>